<dbReference type="CDD" id="cd05233">
    <property type="entry name" value="SDR_c"/>
    <property type="match status" value="1"/>
</dbReference>
<evidence type="ECO:0000313" key="4">
    <source>
        <dbReference type="EMBL" id="SEP76491.1"/>
    </source>
</evidence>
<dbReference type="EMBL" id="FOFA01000001">
    <property type="protein sequence ID" value="SEP76491.1"/>
    <property type="molecule type" value="Genomic_DNA"/>
</dbReference>
<dbReference type="PIRSF" id="PIRSF000126">
    <property type="entry name" value="11-beta-HSD1"/>
    <property type="match status" value="1"/>
</dbReference>
<dbReference type="Pfam" id="PF00106">
    <property type="entry name" value="adh_short"/>
    <property type="match status" value="1"/>
</dbReference>
<dbReference type="STRING" id="1036181.SAMN05421756_101621"/>
<dbReference type="PANTHER" id="PTHR44196:SF2">
    <property type="entry name" value="SHORT-CHAIN DEHYDROGENASE-RELATED"/>
    <property type="match status" value="1"/>
</dbReference>
<gene>
    <name evidence="4" type="ORF">SAMN05421756_101621</name>
</gene>
<accession>A0A1H9AJ39</accession>
<keyword evidence="2" id="KW-0560">Oxidoreductase</keyword>
<dbReference type="InterPro" id="IPR036291">
    <property type="entry name" value="NAD(P)-bd_dom_sf"/>
</dbReference>
<dbReference type="OrthoDB" id="9810734at2"/>
<sequence>MPTALVTGGTAGIGATFARHLAARGDDLVLVARDAGRLESTAADLRQTYGVEVEVLPADLADRTQVQRVVERLTDPARPVDTFVNNAGFGVHHRLTDPDPGPHERAVDVMLTAVIVLGGAAGRAMRERGRGAIVNVTSTAAFLTSGSYSAVKVAVLNWSESLANELRGTGVTVTALAPGWVRTEFHTRAAITTSSIPEALWLDADTLVDQCLADVARGKVLSVPSWRYRALVFAGRHAPRAAVMAASRALSSSRR</sequence>
<dbReference type="PRINTS" id="PR00080">
    <property type="entry name" value="SDRFAMILY"/>
</dbReference>
<dbReference type="GO" id="GO:0016020">
    <property type="term" value="C:membrane"/>
    <property type="evidence" value="ECO:0007669"/>
    <property type="project" value="TreeGrafter"/>
</dbReference>
<protein>
    <recommendedName>
        <fullName evidence="6">Short-chain dehydrogenase</fullName>
    </recommendedName>
</protein>
<comment type="similarity">
    <text evidence="1 3">Belongs to the short-chain dehydrogenases/reductases (SDR) family.</text>
</comment>
<organism evidence="4 5">
    <name type="scientific">Microlunatus flavus</name>
    <dbReference type="NCBI Taxonomy" id="1036181"/>
    <lineage>
        <taxon>Bacteria</taxon>
        <taxon>Bacillati</taxon>
        <taxon>Actinomycetota</taxon>
        <taxon>Actinomycetes</taxon>
        <taxon>Propionibacteriales</taxon>
        <taxon>Propionibacteriaceae</taxon>
        <taxon>Microlunatus</taxon>
    </lineage>
</organism>
<reference evidence="5" key="1">
    <citation type="submission" date="2016-10" db="EMBL/GenBank/DDBJ databases">
        <authorList>
            <person name="Varghese N."/>
            <person name="Submissions S."/>
        </authorList>
    </citation>
    <scope>NUCLEOTIDE SEQUENCE [LARGE SCALE GENOMIC DNA]</scope>
    <source>
        <strain evidence="5">CGMCC 4.6856</strain>
    </source>
</reference>
<proteinExistence type="inferred from homology"/>
<keyword evidence="5" id="KW-1185">Reference proteome</keyword>
<dbReference type="InterPro" id="IPR002347">
    <property type="entry name" value="SDR_fam"/>
</dbReference>
<evidence type="ECO:0000256" key="3">
    <source>
        <dbReference type="RuleBase" id="RU000363"/>
    </source>
</evidence>
<dbReference type="RefSeq" id="WP_091177911.1">
    <property type="nucleotide sequence ID" value="NZ_FOFA01000001.1"/>
</dbReference>
<evidence type="ECO:0000256" key="2">
    <source>
        <dbReference type="ARBA" id="ARBA00023002"/>
    </source>
</evidence>
<evidence type="ECO:0008006" key="6">
    <source>
        <dbReference type="Google" id="ProtNLM"/>
    </source>
</evidence>
<evidence type="ECO:0000313" key="5">
    <source>
        <dbReference type="Proteomes" id="UP000198504"/>
    </source>
</evidence>
<dbReference type="Gene3D" id="3.40.50.720">
    <property type="entry name" value="NAD(P)-binding Rossmann-like Domain"/>
    <property type="match status" value="1"/>
</dbReference>
<dbReference type="AlphaFoldDB" id="A0A1H9AJ39"/>
<dbReference type="GO" id="GO:0016491">
    <property type="term" value="F:oxidoreductase activity"/>
    <property type="evidence" value="ECO:0007669"/>
    <property type="project" value="UniProtKB-KW"/>
</dbReference>
<dbReference type="PANTHER" id="PTHR44196">
    <property type="entry name" value="DEHYDROGENASE/REDUCTASE SDR FAMILY MEMBER 7B"/>
    <property type="match status" value="1"/>
</dbReference>
<dbReference type="SUPFAM" id="SSF51735">
    <property type="entry name" value="NAD(P)-binding Rossmann-fold domains"/>
    <property type="match status" value="1"/>
</dbReference>
<name>A0A1H9AJ39_9ACTN</name>
<evidence type="ECO:0000256" key="1">
    <source>
        <dbReference type="ARBA" id="ARBA00006484"/>
    </source>
</evidence>
<dbReference type="Proteomes" id="UP000198504">
    <property type="component" value="Unassembled WGS sequence"/>
</dbReference>
<dbReference type="PRINTS" id="PR00081">
    <property type="entry name" value="GDHRDH"/>
</dbReference>